<name>X1CPZ3_9ZZZZ</name>
<dbReference type="PANTHER" id="PTHR21666:SF270">
    <property type="entry name" value="MUREIN HYDROLASE ACTIVATOR ENVC"/>
    <property type="match status" value="1"/>
</dbReference>
<dbReference type="Pfam" id="PF01551">
    <property type="entry name" value="Peptidase_M23"/>
    <property type="match status" value="1"/>
</dbReference>
<sequence length="134" mass="14086">CLDFYEEGNIGDGQYTSPLNTLEIGGEAFSNWHPGLDLATSSGELVLAADDGVIVFSGWSNLGYGNLVMLDHGNGDYSLYSGLASVIATCGQSLTQGDPIARAAITGYAGGPILHFEIRRSGNAIDPMDLIFKP</sequence>
<reference evidence="2" key="1">
    <citation type="journal article" date="2014" name="Front. Microbiol.">
        <title>High frequency of phylogenetically diverse reductive dehalogenase-homologous genes in deep subseafloor sedimentary metagenomes.</title>
        <authorList>
            <person name="Kawai M."/>
            <person name="Futagami T."/>
            <person name="Toyoda A."/>
            <person name="Takaki Y."/>
            <person name="Nishi S."/>
            <person name="Hori S."/>
            <person name="Arai W."/>
            <person name="Tsubouchi T."/>
            <person name="Morono Y."/>
            <person name="Uchiyama I."/>
            <person name="Ito T."/>
            <person name="Fujiyama A."/>
            <person name="Inagaki F."/>
            <person name="Takami H."/>
        </authorList>
    </citation>
    <scope>NUCLEOTIDE SEQUENCE</scope>
    <source>
        <strain evidence="2">Expedition CK06-06</strain>
    </source>
</reference>
<dbReference type="CDD" id="cd12797">
    <property type="entry name" value="M23_peptidase"/>
    <property type="match status" value="1"/>
</dbReference>
<dbReference type="InterPro" id="IPR016047">
    <property type="entry name" value="M23ase_b-sheet_dom"/>
</dbReference>
<comment type="caution">
    <text evidence="2">The sequence shown here is derived from an EMBL/GenBank/DDBJ whole genome shotgun (WGS) entry which is preliminary data.</text>
</comment>
<protein>
    <recommendedName>
        <fullName evidence="1">M23ase beta-sheet core domain-containing protein</fullName>
    </recommendedName>
</protein>
<accession>X1CPZ3</accession>
<feature type="non-terminal residue" evidence="2">
    <location>
        <position position="1"/>
    </location>
</feature>
<dbReference type="InterPro" id="IPR011055">
    <property type="entry name" value="Dup_hybrid_motif"/>
</dbReference>
<dbReference type="AlphaFoldDB" id="X1CPZ3"/>
<dbReference type="SUPFAM" id="SSF51261">
    <property type="entry name" value="Duplicated hybrid motif"/>
    <property type="match status" value="1"/>
</dbReference>
<dbReference type="PANTHER" id="PTHR21666">
    <property type="entry name" value="PEPTIDASE-RELATED"/>
    <property type="match status" value="1"/>
</dbReference>
<dbReference type="Gene3D" id="2.70.70.10">
    <property type="entry name" value="Glucose Permease (Domain IIA)"/>
    <property type="match status" value="1"/>
</dbReference>
<dbReference type="GO" id="GO:0004222">
    <property type="term" value="F:metalloendopeptidase activity"/>
    <property type="evidence" value="ECO:0007669"/>
    <property type="project" value="TreeGrafter"/>
</dbReference>
<feature type="domain" description="M23ase beta-sheet core" evidence="1">
    <location>
        <begin position="33"/>
        <end position="127"/>
    </location>
</feature>
<gene>
    <name evidence="2" type="ORF">S01H4_22297</name>
</gene>
<proteinExistence type="predicted"/>
<dbReference type="InterPro" id="IPR050570">
    <property type="entry name" value="Cell_wall_metabolism_enzyme"/>
</dbReference>
<dbReference type="EMBL" id="BART01010194">
    <property type="protein sequence ID" value="GAG86341.1"/>
    <property type="molecule type" value="Genomic_DNA"/>
</dbReference>
<organism evidence="2">
    <name type="scientific">marine sediment metagenome</name>
    <dbReference type="NCBI Taxonomy" id="412755"/>
    <lineage>
        <taxon>unclassified sequences</taxon>
        <taxon>metagenomes</taxon>
        <taxon>ecological metagenomes</taxon>
    </lineage>
</organism>
<evidence type="ECO:0000313" key="2">
    <source>
        <dbReference type="EMBL" id="GAG86341.1"/>
    </source>
</evidence>
<evidence type="ECO:0000259" key="1">
    <source>
        <dbReference type="Pfam" id="PF01551"/>
    </source>
</evidence>